<evidence type="ECO:0000313" key="2">
    <source>
        <dbReference type="EMBL" id="VWO97074.1"/>
    </source>
</evidence>
<feature type="compositionally biased region" description="Basic and acidic residues" evidence="1">
    <location>
        <begin position="159"/>
        <end position="171"/>
    </location>
</feature>
<gene>
    <name evidence="2" type="primary">Q8NJS2</name>
</gene>
<proteinExistence type="predicted"/>
<name>A0A5K1JXP9_9APHY</name>
<reference evidence="2" key="1">
    <citation type="submission" date="2019-10" db="EMBL/GenBank/DDBJ databases">
        <authorList>
            <person name="Nor Muhammad N."/>
        </authorList>
    </citation>
    <scope>NUCLEOTIDE SEQUENCE</scope>
</reference>
<sequence length="345" mass="36955">MAEEPYDTYIDFGFDDDEATYFSPPTESQDLPPFLVEILAALNPESTSSLVEAPTANASTFRSPQTPAAPFVSYAQNILPFYYPITAPSSSLRGSISEYGPSTCVCPSDTIYVPGFHAAAPPAPPVPAFHVPPAYQLPNPYARVPSALPQPMSTKRPREHTEHHALHEHSSPRKRQRTAPPGSSAPDIGYTANIVANAPPFPTVTAAEAASGGPGAGPCPIPSRDWGILPGPESGIVAGPSIVEIENVSLPRKLPKRTRKENGDEPTTSKKRHKKKALVDAPEVLNESVTPYSGLRFVDCEPLPGHYPELTPEFYDELSNIASEIAQELRQASGRLTSSPAGDLS</sequence>
<evidence type="ECO:0000256" key="1">
    <source>
        <dbReference type="SAM" id="MobiDB-lite"/>
    </source>
</evidence>
<feature type="region of interest" description="Disordered" evidence="1">
    <location>
        <begin position="142"/>
        <end position="190"/>
    </location>
</feature>
<accession>A0A5K1JXP9</accession>
<dbReference type="EMBL" id="LR726108">
    <property type="protein sequence ID" value="VWO97074.1"/>
    <property type="molecule type" value="Genomic_DNA"/>
</dbReference>
<organism evidence="2">
    <name type="scientific">Ganoderma boninense</name>
    <dbReference type="NCBI Taxonomy" id="34458"/>
    <lineage>
        <taxon>Eukaryota</taxon>
        <taxon>Fungi</taxon>
        <taxon>Dikarya</taxon>
        <taxon>Basidiomycota</taxon>
        <taxon>Agaricomycotina</taxon>
        <taxon>Agaricomycetes</taxon>
        <taxon>Polyporales</taxon>
        <taxon>Polyporaceae</taxon>
        <taxon>Ganoderma</taxon>
    </lineage>
</organism>
<feature type="region of interest" description="Disordered" evidence="1">
    <location>
        <begin position="248"/>
        <end position="278"/>
    </location>
</feature>
<protein>
    <submittedName>
        <fullName evidence="2">Aspartyl proteinase</fullName>
    </submittedName>
</protein>
<dbReference type="AlphaFoldDB" id="A0A5K1JXP9"/>